<accession>S4PLM8</accession>
<dbReference type="AlphaFoldDB" id="S4PLM8"/>
<dbReference type="EMBL" id="GAIX01000501">
    <property type="protein sequence ID" value="JAA92059.1"/>
    <property type="molecule type" value="Transcribed_RNA"/>
</dbReference>
<sequence length="83" mass="9551">MVRTLSTPPQIGRELMLRSTLRANLPNNVADDVVHKSFNKTKLSGLKVMPSFSHYSLWKGTSNFLDLLVYLTQETCLQQKWKQ</sequence>
<name>S4PLM8_9NEOP</name>
<proteinExistence type="predicted"/>
<reference evidence="1" key="2">
    <citation type="submission" date="2013-05" db="EMBL/GenBank/DDBJ databases">
        <authorList>
            <person name="Carter J.-M."/>
            <person name="Baker S.C."/>
            <person name="Pink R."/>
            <person name="Carter D.R.F."/>
            <person name="Collins A."/>
            <person name="Tomlin J."/>
            <person name="Gibbs M."/>
            <person name="Breuker C.J."/>
        </authorList>
    </citation>
    <scope>NUCLEOTIDE SEQUENCE</scope>
    <source>
        <tissue evidence="1">Ovary</tissue>
    </source>
</reference>
<reference evidence="1" key="1">
    <citation type="journal article" date="2013" name="BMC Genomics">
        <title>Unscrambling butterfly oogenesis.</title>
        <authorList>
            <person name="Carter J.M."/>
            <person name="Baker S.C."/>
            <person name="Pink R."/>
            <person name="Carter D.R."/>
            <person name="Collins A."/>
            <person name="Tomlin J."/>
            <person name="Gibbs M."/>
            <person name="Breuker C.J."/>
        </authorList>
    </citation>
    <scope>NUCLEOTIDE SEQUENCE</scope>
    <source>
        <tissue evidence="1">Ovary</tissue>
    </source>
</reference>
<evidence type="ECO:0000313" key="1">
    <source>
        <dbReference type="EMBL" id="JAA92059.1"/>
    </source>
</evidence>
<organism evidence="1">
    <name type="scientific">Pararge aegeria</name>
    <name type="common">speckled wood butterfly</name>
    <dbReference type="NCBI Taxonomy" id="116150"/>
    <lineage>
        <taxon>Eukaryota</taxon>
        <taxon>Metazoa</taxon>
        <taxon>Ecdysozoa</taxon>
        <taxon>Arthropoda</taxon>
        <taxon>Hexapoda</taxon>
        <taxon>Insecta</taxon>
        <taxon>Pterygota</taxon>
        <taxon>Neoptera</taxon>
        <taxon>Endopterygota</taxon>
        <taxon>Lepidoptera</taxon>
        <taxon>Glossata</taxon>
        <taxon>Ditrysia</taxon>
        <taxon>Papilionoidea</taxon>
        <taxon>Nymphalidae</taxon>
        <taxon>Satyrinae</taxon>
        <taxon>Satyrini</taxon>
        <taxon>Parargina</taxon>
        <taxon>Pararge</taxon>
    </lineage>
</organism>
<protein>
    <submittedName>
        <fullName evidence="1">Uncharacterized protein</fullName>
    </submittedName>
</protein>